<keyword evidence="3" id="KW-0378">Hydrolase</keyword>
<evidence type="ECO:0000313" key="4">
    <source>
        <dbReference type="Proteomes" id="UP000291793"/>
    </source>
</evidence>
<proteinExistence type="predicted"/>
<feature type="transmembrane region" description="Helical" evidence="1">
    <location>
        <begin position="12"/>
        <end position="29"/>
    </location>
</feature>
<dbReference type="Pfam" id="PF00144">
    <property type="entry name" value="Beta-lactamase"/>
    <property type="match status" value="1"/>
</dbReference>
<dbReference type="RefSeq" id="WP_131411088.1">
    <property type="nucleotide sequence ID" value="NZ_SJOP01000014.1"/>
</dbReference>
<dbReference type="InterPro" id="IPR012338">
    <property type="entry name" value="Beta-lactam/transpept-like"/>
</dbReference>
<dbReference type="InterPro" id="IPR050491">
    <property type="entry name" value="AmpC-like"/>
</dbReference>
<accession>A0A4R0H1E8</accession>
<keyword evidence="1" id="KW-0472">Membrane</keyword>
<dbReference type="Proteomes" id="UP000291793">
    <property type="component" value="Unassembled WGS sequence"/>
</dbReference>
<dbReference type="PANTHER" id="PTHR46825">
    <property type="entry name" value="D-ALANYL-D-ALANINE-CARBOXYPEPTIDASE/ENDOPEPTIDASE AMPH"/>
    <property type="match status" value="1"/>
</dbReference>
<evidence type="ECO:0000256" key="1">
    <source>
        <dbReference type="SAM" id="Phobius"/>
    </source>
</evidence>
<comment type="caution">
    <text evidence="3">The sequence shown here is derived from an EMBL/GenBank/DDBJ whole genome shotgun (WGS) entry which is preliminary data.</text>
</comment>
<dbReference type="SUPFAM" id="SSF56601">
    <property type="entry name" value="beta-lactamase/transpeptidase-like"/>
    <property type="match status" value="1"/>
</dbReference>
<gene>
    <name evidence="3" type="ORF">E0L21_15725</name>
</gene>
<dbReference type="OrthoDB" id="9799367at2"/>
<protein>
    <submittedName>
        <fullName evidence="3">Class A beta-lactamase-related serine hydrolase</fullName>
    </submittedName>
</protein>
<evidence type="ECO:0000313" key="3">
    <source>
        <dbReference type="EMBL" id="TCC03443.1"/>
    </source>
</evidence>
<sequence>MSKCHFRSRARLLAAGAVFITLIAAGIYLQPGFSTPSARQTGDASLVSFLTPLLKGTRGSVAAALITPSGIQYALWDSDYNRQYEIATLTKTMTSSLLMEAFRRGEATAQTRVGDLIPEISGPAREITLEQLASHRAGLPPLASSLRQKIRVISQIILRENFWEYDEKSVIEMVNNSHLASPARFDYSNTGYALLGLALSRAAHQPFNTLLQTRVFAPTKMANTAVADALTPDTPTFRHGWAVSGFAEAPWIQRAFTPAAGVRSTIVDMAHYAQALLAGKLAGSAAMPPRFATDDADSRVGYAWFTTRIRGRDITWHDGESSGFASAIAVDPQQQSAVVILSDTAWPVIGPAMRLLLTQTPAKTDVHHELD</sequence>
<dbReference type="InterPro" id="IPR001466">
    <property type="entry name" value="Beta-lactam-related"/>
</dbReference>
<keyword evidence="1" id="KW-1133">Transmembrane helix</keyword>
<dbReference type="GO" id="GO:0016787">
    <property type="term" value="F:hydrolase activity"/>
    <property type="evidence" value="ECO:0007669"/>
    <property type="project" value="UniProtKB-KW"/>
</dbReference>
<keyword evidence="4" id="KW-1185">Reference proteome</keyword>
<organism evidence="3 4">
    <name type="scientific">Kosakonia quasisacchari</name>
    <dbReference type="NCBI Taxonomy" id="2529380"/>
    <lineage>
        <taxon>Bacteria</taxon>
        <taxon>Pseudomonadati</taxon>
        <taxon>Pseudomonadota</taxon>
        <taxon>Gammaproteobacteria</taxon>
        <taxon>Enterobacterales</taxon>
        <taxon>Enterobacteriaceae</taxon>
        <taxon>Kosakonia</taxon>
    </lineage>
</organism>
<keyword evidence="1" id="KW-0812">Transmembrane</keyword>
<feature type="domain" description="Beta-lactamase-related" evidence="2">
    <location>
        <begin position="56"/>
        <end position="344"/>
    </location>
</feature>
<dbReference type="PANTHER" id="PTHR46825:SF8">
    <property type="entry name" value="BETA-LACTAMASE-RELATED"/>
    <property type="match status" value="1"/>
</dbReference>
<dbReference type="EMBL" id="SJOP01000014">
    <property type="protein sequence ID" value="TCC03443.1"/>
    <property type="molecule type" value="Genomic_DNA"/>
</dbReference>
<dbReference type="AlphaFoldDB" id="A0A4R0H1E8"/>
<name>A0A4R0H1E8_9ENTR</name>
<reference evidence="3 4" key="1">
    <citation type="submission" date="2019-02" db="EMBL/GenBank/DDBJ databases">
        <title>The draft genome of Kosakonia quasisacchari strain WCHKQ120001.</title>
        <authorList>
            <person name="Wang C."/>
            <person name="Feng Y."/>
            <person name="Zong Z."/>
        </authorList>
    </citation>
    <scope>NUCLEOTIDE SEQUENCE [LARGE SCALE GENOMIC DNA]</scope>
    <source>
        <strain evidence="3 4">WCHKQ120001</strain>
    </source>
</reference>
<dbReference type="Gene3D" id="3.40.710.10">
    <property type="entry name" value="DD-peptidase/beta-lactamase superfamily"/>
    <property type="match status" value="1"/>
</dbReference>
<evidence type="ECO:0000259" key="2">
    <source>
        <dbReference type="Pfam" id="PF00144"/>
    </source>
</evidence>